<evidence type="ECO:0000256" key="11">
    <source>
        <dbReference type="RuleBase" id="RU000488"/>
    </source>
</evidence>
<feature type="transmembrane region" description="Helical" evidence="12">
    <location>
        <begin position="263"/>
        <end position="284"/>
    </location>
</feature>
<dbReference type="PANTHER" id="PTHR45760:SF2">
    <property type="entry name" value="FI19922P1-RELATED"/>
    <property type="match status" value="1"/>
</dbReference>
<dbReference type="Gene3D" id="1.50.40.10">
    <property type="entry name" value="Mitochondrial carrier domain"/>
    <property type="match status" value="2"/>
</dbReference>
<keyword evidence="9 10" id="KW-0472">Membrane</keyword>
<sequence>MGLNGERISFNMMLPTRYWTLFMTESPKTLVDNPVTRIRPVQQIAASCTGALITSFIVTPLDVVKIRLQAQHQQLPIGNKCYIYCNGLMDHMCNMCSPEWYSKKQQFTGTLDAFMKISRTEGLTSLWSGLGPTLLLALPATVAYFVTYEQLRVKLKDLFSPGLHDQPVWIPLIAGSVARIGAVTLVSPLELVRTKMQSEKMSYFEMKQALRSLVQYHGVTGLWKGLMPTLLRDVPFSGIYWVTYEQLKADYIRRHQYTKQPSLVHNFLFGSLAGGLAAFVTTPFDIVKTLRQIQVAENEIMRSPPTRSQSTRRILNQLLADKGYRALFTGLAPRLIKVAPSCAIMITSYEMGKRYFVSKNTQTLQELLDKETLEQNEQAARRQDNVEQVDPL</sequence>
<dbReference type="InterPro" id="IPR023395">
    <property type="entry name" value="MCP_dom_sf"/>
</dbReference>
<dbReference type="GO" id="GO:0005743">
    <property type="term" value="C:mitochondrial inner membrane"/>
    <property type="evidence" value="ECO:0007669"/>
    <property type="project" value="UniProtKB-SubCell"/>
</dbReference>
<dbReference type="PANTHER" id="PTHR45760">
    <property type="entry name" value="FI19922P1-RELATED"/>
    <property type="match status" value="1"/>
</dbReference>
<evidence type="ECO:0000256" key="10">
    <source>
        <dbReference type="PROSITE-ProRule" id="PRU00282"/>
    </source>
</evidence>
<keyword evidence="4 10" id="KW-0812">Transmembrane</keyword>
<evidence type="ECO:0000256" key="9">
    <source>
        <dbReference type="ARBA" id="ARBA00023136"/>
    </source>
</evidence>
<dbReference type="PROSITE" id="PS50920">
    <property type="entry name" value="SOLCAR"/>
    <property type="match status" value="3"/>
</dbReference>
<feature type="transmembrane region" description="Helical" evidence="12">
    <location>
        <begin position="168"/>
        <end position="192"/>
    </location>
</feature>
<keyword evidence="3 11" id="KW-0813">Transport</keyword>
<evidence type="ECO:0000256" key="3">
    <source>
        <dbReference type="ARBA" id="ARBA00022448"/>
    </source>
</evidence>
<comment type="subcellular location">
    <subcellularLocation>
        <location evidence="1">Mitochondrion inner membrane</location>
        <topology evidence="1">Multi-pass membrane protein</topology>
    </subcellularLocation>
</comment>
<evidence type="ECO:0000256" key="6">
    <source>
        <dbReference type="ARBA" id="ARBA00022792"/>
    </source>
</evidence>
<feature type="transmembrane region" description="Helical" evidence="12">
    <location>
        <begin position="125"/>
        <end position="148"/>
    </location>
</feature>
<comment type="similarity">
    <text evidence="2 11">Belongs to the mitochondrial carrier (TC 2.A.29) family.</text>
</comment>
<evidence type="ECO:0000256" key="7">
    <source>
        <dbReference type="ARBA" id="ARBA00022989"/>
    </source>
</evidence>
<feature type="repeat" description="Solcar" evidence="10">
    <location>
        <begin position="261"/>
        <end position="355"/>
    </location>
</feature>
<keyword evidence="5" id="KW-0677">Repeat</keyword>
<keyword evidence="7 12" id="KW-1133">Transmembrane helix</keyword>
<evidence type="ECO:0000256" key="5">
    <source>
        <dbReference type="ARBA" id="ARBA00022737"/>
    </source>
</evidence>
<keyword evidence="6" id="KW-0999">Mitochondrion inner membrane</keyword>
<evidence type="ECO:0000313" key="13">
    <source>
        <dbReference type="EMBL" id="CAG6724740.1"/>
    </source>
</evidence>
<evidence type="ECO:0000256" key="8">
    <source>
        <dbReference type="ARBA" id="ARBA00023128"/>
    </source>
</evidence>
<feature type="repeat" description="Solcar" evidence="10">
    <location>
        <begin position="166"/>
        <end position="250"/>
    </location>
</feature>
<name>A0A8D8VJI0_9HEMI</name>
<evidence type="ECO:0000256" key="4">
    <source>
        <dbReference type="ARBA" id="ARBA00022692"/>
    </source>
</evidence>
<dbReference type="EMBL" id="HBUF01368195">
    <property type="protein sequence ID" value="CAG6724740.1"/>
    <property type="molecule type" value="Transcribed_RNA"/>
</dbReference>
<protein>
    <submittedName>
        <fullName evidence="13">Solute carrier family 25 member 40</fullName>
    </submittedName>
</protein>
<organism evidence="13">
    <name type="scientific">Cacopsylla melanoneura</name>
    <dbReference type="NCBI Taxonomy" id="428564"/>
    <lineage>
        <taxon>Eukaryota</taxon>
        <taxon>Metazoa</taxon>
        <taxon>Ecdysozoa</taxon>
        <taxon>Arthropoda</taxon>
        <taxon>Hexapoda</taxon>
        <taxon>Insecta</taxon>
        <taxon>Pterygota</taxon>
        <taxon>Neoptera</taxon>
        <taxon>Paraneoptera</taxon>
        <taxon>Hemiptera</taxon>
        <taxon>Sternorrhyncha</taxon>
        <taxon>Psylloidea</taxon>
        <taxon>Psyllidae</taxon>
        <taxon>Psyllinae</taxon>
        <taxon>Cacopsylla</taxon>
    </lineage>
</organism>
<feature type="repeat" description="Solcar" evidence="10">
    <location>
        <begin position="38"/>
        <end position="154"/>
    </location>
</feature>
<dbReference type="Pfam" id="PF00153">
    <property type="entry name" value="Mito_carr"/>
    <property type="match status" value="3"/>
</dbReference>
<evidence type="ECO:0000256" key="1">
    <source>
        <dbReference type="ARBA" id="ARBA00004448"/>
    </source>
</evidence>
<evidence type="ECO:0000256" key="12">
    <source>
        <dbReference type="SAM" id="Phobius"/>
    </source>
</evidence>
<dbReference type="InterPro" id="IPR018108">
    <property type="entry name" value="MCP_transmembrane"/>
</dbReference>
<reference evidence="13" key="1">
    <citation type="submission" date="2021-05" db="EMBL/GenBank/DDBJ databases">
        <authorList>
            <person name="Alioto T."/>
            <person name="Alioto T."/>
            <person name="Gomez Garrido J."/>
        </authorList>
    </citation>
    <scope>NUCLEOTIDE SEQUENCE</scope>
</reference>
<dbReference type="SUPFAM" id="SSF103506">
    <property type="entry name" value="Mitochondrial carrier"/>
    <property type="match status" value="1"/>
</dbReference>
<dbReference type="GO" id="GO:1990542">
    <property type="term" value="P:mitochondrial transmembrane transport"/>
    <property type="evidence" value="ECO:0007669"/>
    <property type="project" value="InterPro"/>
</dbReference>
<proteinExistence type="inferred from homology"/>
<keyword evidence="8" id="KW-0496">Mitochondrion</keyword>
<evidence type="ECO:0000256" key="2">
    <source>
        <dbReference type="ARBA" id="ARBA00006375"/>
    </source>
</evidence>
<dbReference type="EMBL" id="HBUF01368196">
    <property type="protein sequence ID" value="CAG6724741.1"/>
    <property type="molecule type" value="Transcribed_RNA"/>
</dbReference>
<dbReference type="AlphaFoldDB" id="A0A8D8VJI0"/>
<dbReference type="InterPro" id="IPR045315">
    <property type="entry name" value="Mtm1-like"/>
</dbReference>
<accession>A0A8D8VJI0</accession>